<dbReference type="GO" id="GO:0008289">
    <property type="term" value="F:lipid binding"/>
    <property type="evidence" value="ECO:0007669"/>
    <property type="project" value="InterPro"/>
</dbReference>
<keyword evidence="8" id="KW-1185">Reference proteome</keyword>
<dbReference type="EMBL" id="CACVBM020001052">
    <property type="protein sequence ID" value="CAA7026908.1"/>
    <property type="molecule type" value="Genomic_DNA"/>
</dbReference>
<evidence type="ECO:0000259" key="6">
    <source>
        <dbReference type="PROSITE" id="PS50848"/>
    </source>
</evidence>
<dbReference type="Pfam" id="PF25797">
    <property type="entry name" value="PDF2_C"/>
    <property type="match status" value="1"/>
</dbReference>
<dbReference type="OrthoDB" id="1024030at2759"/>
<evidence type="ECO:0000256" key="5">
    <source>
        <dbReference type="ARBA" id="ARBA00023242"/>
    </source>
</evidence>
<evidence type="ECO:0000256" key="3">
    <source>
        <dbReference type="ARBA" id="ARBA00023155"/>
    </source>
</evidence>
<dbReference type="InterPro" id="IPR042160">
    <property type="entry name" value="HD-Zip_IV"/>
</dbReference>
<dbReference type="Gene3D" id="3.30.530.20">
    <property type="match status" value="1"/>
</dbReference>
<evidence type="ECO:0000256" key="2">
    <source>
        <dbReference type="ARBA" id="ARBA00023125"/>
    </source>
</evidence>
<dbReference type="InterPro" id="IPR023393">
    <property type="entry name" value="START-like_dom_sf"/>
</dbReference>
<dbReference type="InterPro" id="IPR002913">
    <property type="entry name" value="START_lipid-bd_dom"/>
</dbReference>
<evidence type="ECO:0000256" key="1">
    <source>
        <dbReference type="ARBA" id="ARBA00023015"/>
    </source>
</evidence>
<dbReference type="InterPro" id="IPR057993">
    <property type="entry name" value="HD-Zip_IV_C"/>
</dbReference>
<feature type="domain" description="START" evidence="6">
    <location>
        <begin position="109"/>
        <end position="298"/>
    </location>
</feature>
<organism evidence="7 8">
    <name type="scientific">Microthlaspi erraticum</name>
    <dbReference type="NCBI Taxonomy" id="1685480"/>
    <lineage>
        <taxon>Eukaryota</taxon>
        <taxon>Viridiplantae</taxon>
        <taxon>Streptophyta</taxon>
        <taxon>Embryophyta</taxon>
        <taxon>Tracheophyta</taxon>
        <taxon>Spermatophyta</taxon>
        <taxon>Magnoliopsida</taxon>
        <taxon>eudicotyledons</taxon>
        <taxon>Gunneridae</taxon>
        <taxon>Pentapetalae</taxon>
        <taxon>rosids</taxon>
        <taxon>malvids</taxon>
        <taxon>Brassicales</taxon>
        <taxon>Brassicaceae</taxon>
        <taxon>Coluteocarpeae</taxon>
        <taxon>Microthlaspi</taxon>
    </lineage>
</organism>
<dbReference type="PANTHER" id="PTHR45654:SF5">
    <property type="entry name" value="HOMEOBOX-LEUCINE ZIPPER PROTEIN ANTHOCYANINLESS 2-RELATED"/>
    <property type="match status" value="1"/>
</dbReference>
<accession>A0A6D2IMR6</accession>
<name>A0A6D2IMR6_9BRAS</name>
<gene>
    <name evidence="7" type="ORF">MERR_LOCUS14143</name>
</gene>
<comment type="caution">
    <text evidence="7">The sequence shown here is derived from an EMBL/GenBank/DDBJ whole genome shotgun (WGS) entry which is preliminary data.</text>
</comment>
<dbReference type="SUPFAM" id="SSF55961">
    <property type="entry name" value="Bet v1-like"/>
    <property type="match status" value="1"/>
</dbReference>
<dbReference type="PANTHER" id="PTHR45654">
    <property type="entry name" value="HOMEOBOX-LEUCINE ZIPPER PROTEIN MERISTEM L1"/>
    <property type="match status" value="1"/>
</dbReference>
<protein>
    <recommendedName>
        <fullName evidence="6">START domain-containing protein</fullName>
    </recommendedName>
</protein>
<dbReference type="Pfam" id="PF01852">
    <property type="entry name" value="START"/>
    <property type="match status" value="1"/>
</dbReference>
<keyword evidence="3" id="KW-0371">Homeobox</keyword>
<evidence type="ECO:0000313" key="8">
    <source>
        <dbReference type="Proteomes" id="UP000467841"/>
    </source>
</evidence>
<evidence type="ECO:0000256" key="4">
    <source>
        <dbReference type="ARBA" id="ARBA00023163"/>
    </source>
</evidence>
<dbReference type="Proteomes" id="UP000467841">
    <property type="component" value="Unassembled WGS sequence"/>
</dbReference>
<reference evidence="7" key="1">
    <citation type="submission" date="2020-01" db="EMBL/GenBank/DDBJ databases">
        <authorList>
            <person name="Mishra B."/>
        </authorList>
    </citation>
    <scope>NUCLEOTIDE SEQUENCE [LARGE SCALE GENOMIC DNA]</scope>
</reference>
<keyword evidence="2" id="KW-0238">DNA-binding</keyword>
<evidence type="ECO:0000313" key="7">
    <source>
        <dbReference type="EMBL" id="CAA7026908.1"/>
    </source>
</evidence>
<keyword evidence="4" id="KW-0804">Transcription</keyword>
<dbReference type="GO" id="GO:0003677">
    <property type="term" value="F:DNA binding"/>
    <property type="evidence" value="ECO:0007669"/>
    <property type="project" value="UniProtKB-KW"/>
</dbReference>
<proteinExistence type="predicted"/>
<sequence length="543" mass="62042">MNDHLRAQNSLLRAQNRAMMQAMASRSNNRAIMSPENVNDLQLENALLRSERDTLVCFIARVILCRSIFAPTASTSTWLFQAAVMIELAVREVLSLARHEIPMQTNNMWTNSNKLNLSGYYSNFFPWYARNAPGFVHEASRASSDLVHVEASTLVTTLMDIERWPEIFPSIVAGAATELHHRRFQTINMDFMPLISPSTETRNVKLLRCSKLIENNMWVIADISVYFTSYEQHLRPKFMRFPSGYLVERIANGRSRVTVIDHWVYKEEEGIHFFDPNSGFGAHRWLAALHRHYSSDCFNLSLSMGHHIQMFDPVCHTNLLNLARRMVYLFWTGVFGMTRQGWRWVRTVQNPINRFRMCTQESRDMNGVPCILVSATGMGRMLVRMETIFDLINNETLEKKEIWEYLEPYGEVKELVRLIRGRSPGNIVSLFSIKERTGSKESVFIQETYYDSSSAMIIHSCLEASSLAAVFISGDISNAHLLPCGITITRGNEAQGHLLCANYQVITNQPAAASSVEMVTSLQKLIDNTLRNVRMRHSLSLPS</sequence>
<dbReference type="PROSITE" id="PS50848">
    <property type="entry name" value="START"/>
    <property type="match status" value="1"/>
</dbReference>
<keyword evidence="5" id="KW-0539">Nucleus</keyword>
<dbReference type="AlphaFoldDB" id="A0A6D2IMR6"/>
<keyword evidence="1" id="KW-0805">Transcription regulation</keyword>